<feature type="transmembrane region" description="Helical" evidence="1">
    <location>
        <begin position="83"/>
        <end position="103"/>
    </location>
</feature>
<feature type="transmembrane region" description="Helical" evidence="1">
    <location>
        <begin position="138"/>
        <end position="158"/>
    </location>
</feature>
<organism evidence="2">
    <name type="scientific">Vibrio vulnificus</name>
    <dbReference type="NCBI Taxonomy" id="672"/>
    <lineage>
        <taxon>Bacteria</taxon>
        <taxon>Pseudomonadati</taxon>
        <taxon>Pseudomonadota</taxon>
        <taxon>Gammaproteobacteria</taxon>
        <taxon>Vibrionales</taxon>
        <taxon>Vibrionaceae</taxon>
        <taxon>Vibrio</taxon>
    </lineage>
</organism>
<name>A0A8H9N4H7_VIBVL</name>
<feature type="transmembrane region" description="Helical" evidence="1">
    <location>
        <begin position="7"/>
        <end position="28"/>
    </location>
</feature>
<comment type="caution">
    <text evidence="2">The sequence shown here is derived from an EMBL/GenBank/DDBJ whole genome shotgun (WGS) entry which is preliminary data.</text>
</comment>
<keyword evidence="1" id="KW-0472">Membrane</keyword>
<feature type="transmembrane region" description="Helical" evidence="1">
    <location>
        <begin position="219"/>
        <end position="240"/>
    </location>
</feature>
<protein>
    <submittedName>
        <fullName evidence="2">Oligosaccharide repeat unit polymerase</fullName>
    </submittedName>
</protein>
<proteinExistence type="predicted"/>
<keyword evidence="1" id="KW-1133">Transmembrane helix</keyword>
<dbReference type="AlphaFoldDB" id="A0A8H9N4H7"/>
<keyword evidence="1" id="KW-0812">Transmembrane</keyword>
<reference evidence="2" key="1">
    <citation type="journal article" date="2018" name="Genome Biol.">
        <title>SKESA: strategic k-mer extension for scrupulous assemblies.</title>
        <authorList>
            <person name="Souvorov A."/>
            <person name="Agarwala R."/>
            <person name="Lipman D.J."/>
        </authorList>
    </citation>
    <scope>NUCLEOTIDE SEQUENCE</scope>
    <source>
        <strain evidence="2">BCW_3452</strain>
    </source>
</reference>
<evidence type="ECO:0000313" key="2">
    <source>
        <dbReference type="EMBL" id="HAS8542705.1"/>
    </source>
</evidence>
<dbReference type="Proteomes" id="UP000863257">
    <property type="component" value="Unassembled WGS sequence"/>
</dbReference>
<gene>
    <name evidence="2" type="ORF">I7730_23235</name>
</gene>
<reference evidence="2" key="2">
    <citation type="submission" date="2019-01" db="EMBL/GenBank/DDBJ databases">
        <authorList>
            <consortium name="NCBI Pathogen Detection Project"/>
        </authorList>
    </citation>
    <scope>NUCLEOTIDE SEQUENCE</scope>
    <source>
        <strain evidence="2">BCW_3452</strain>
    </source>
</reference>
<evidence type="ECO:0000256" key="1">
    <source>
        <dbReference type="SAM" id="Phobius"/>
    </source>
</evidence>
<feature type="transmembrane region" description="Helical" evidence="1">
    <location>
        <begin position="351"/>
        <end position="368"/>
    </location>
</feature>
<sequence length="429" mass="50240">MRNNKQVFFPLKIFHLYLLSTLFLYLFGPVGFEKNNVIPLVISIIFYQMFFSFGYIFQMKFIGQYKRVRTKNGEITPEYRKEYAFVIFTLFYVLMNLFVYTSVDLFSIFDIWKRILASLASPLETYQNSLYSTITSPFILLLVVISPIYYFGIIWLLVRFGRLRSLNKIAVCLVLFLDCSRWILQGKNKGIFDVLFLLVSVFMVVNAQNNIKINGSKSAYKGVIYTLVSIIIISVCLAYFNNAIISRKEFFSNYYSFKDNIIVTMFPDFMTPLLVNITDYLTQGYHSFSYIFEVDWVPMYGLGSGRVLIDNFSILVGRDLFLDTYQYRLADFGIDPFVNWHSAYAWIANDVHWIGVIFVMFIFGMLYADSWVSSIYDNKISSHVMFYFLSLTIIYIPANTQVLMQTSTFFSFSIFIIARLFKNVRINIK</sequence>
<feature type="transmembrane region" description="Helical" evidence="1">
    <location>
        <begin position="402"/>
        <end position="421"/>
    </location>
</feature>
<dbReference type="EMBL" id="DACRBY010000048">
    <property type="protein sequence ID" value="HAS8542705.1"/>
    <property type="molecule type" value="Genomic_DNA"/>
</dbReference>
<accession>A0A8H9N4H7</accession>
<feature type="transmembrane region" description="Helical" evidence="1">
    <location>
        <begin position="190"/>
        <end position="207"/>
    </location>
</feature>
<feature type="transmembrane region" description="Helical" evidence="1">
    <location>
        <begin position="40"/>
        <end position="62"/>
    </location>
</feature>